<dbReference type="OrthoDB" id="9794429at2"/>
<name>A0A1B1NDY1_9MICO</name>
<dbReference type="EMBL" id="CP014989">
    <property type="protein sequence ID" value="ANS79649.1"/>
    <property type="molecule type" value="Genomic_DNA"/>
</dbReference>
<evidence type="ECO:0000313" key="5">
    <source>
        <dbReference type="EMBL" id="ANS79649.1"/>
    </source>
</evidence>
<dbReference type="NCBIfam" id="TIGR00177">
    <property type="entry name" value="molyb_syn"/>
    <property type="match status" value="1"/>
</dbReference>
<keyword evidence="2" id="KW-0501">Molybdenum cofactor biosynthesis</keyword>
<comment type="pathway">
    <text evidence="1">Cofactor biosynthesis; molybdopterin biosynthesis.</text>
</comment>
<feature type="compositionally biased region" description="Basic and acidic residues" evidence="3">
    <location>
        <begin position="20"/>
        <end position="30"/>
    </location>
</feature>
<keyword evidence="6" id="KW-1185">Reference proteome</keyword>
<dbReference type="Pfam" id="PF00994">
    <property type="entry name" value="MoCF_biosynth"/>
    <property type="match status" value="1"/>
</dbReference>
<dbReference type="InterPro" id="IPR036425">
    <property type="entry name" value="MoaB/Mog-like_dom_sf"/>
</dbReference>
<evidence type="ECO:0000256" key="1">
    <source>
        <dbReference type="ARBA" id="ARBA00005046"/>
    </source>
</evidence>
<feature type="domain" description="MoaB/Mog" evidence="4">
    <location>
        <begin position="15"/>
        <end position="166"/>
    </location>
</feature>
<gene>
    <name evidence="5" type="ORF">SGUI_2253</name>
</gene>
<dbReference type="PROSITE" id="PS01078">
    <property type="entry name" value="MOCF_BIOSYNTHESIS_1"/>
    <property type="match status" value="1"/>
</dbReference>
<evidence type="ECO:0000259" key="4">
    <source>
        <dbReference type="SMART" id="SM00852"/>
    </source>
</evidence>
<organism evidence="5 6">
    <name type="scientific">Serinicoccus hydrothermalis</name>
    <dbReference type="NCBI Taxonomy" id="1758689"/>
    <lineage>
        <taxon>Bacteria</taxon>
        <taxon>Bacillati</taxon>
        <taxon>Actinomycetota</taxon>
        <taxon>Actinomycetes</taxon>
        <taxon>Micrococcales</taxon>
        <taxon>Ornithinimicrobiaceae</taxon>
        <taxon>Serinicoccus</taxon>
    </lineage>
</organism>
<dbReference type="UniPathway" id="UPA00344"/>
<dbReference type="PANTHER" id="PTHR43764">
    <property type="entry name" value="MOLYBDENUM COFACTOR BIOSYNTHESIS"/>
    <property type="match status" value="1"/>
</dbReference>
<dbReference type="InterPro" id="IPR001453">
    <property type="entry name" value="MoaB/Mog_dom"/>
</dbReference>
<dbReference type="Gene3D" id="3.40.980.10">
    <property type="entry name" value="MoaB/Mog-like domain"/>
    <property type="match status" value="1"/>
</dbReference>
<dbReference type="Proteomes" id="UP000092482">
    <property type="component" value="Chromosome"/>
</dbReference>
<accession>A0A1B1NDY1</accession>
<dbReference type="SUPFAM" id="SSF53218">
    <property type="entry name" value="Molybdenum cofactor biosynthesis proteins"/>
    <property type="match status" value="1"/>
</dbReference>
<evidence type="ECO:0000256" key="3">
    <source>
        <dbReference type="SAM" id="MobiDB-lite"/>
    </source>
</evidence>
<dbReference type="STRING" id="1758689.SGUI_2253"/>
<dbReference type="CDD" id="cd00886">
    <property type="entry name" value="MogA_MoaB"/>
    <property type="match status" value="1"/>
</dbReference>
<feature type="region of interest" description="Disordered" evidence="3">
    <location>
        <begin position="1"/>
        <end position="30"/>
    </location>
</feature>
<reference evidence="5 6" key="1">
    <citation type="submission" date="2016-03" db="EMBL/GenBank/DDBJ databases">
        <title>Shallow-sea hydrothermal system.</title>
        <authorList>
            <person name="Tang K."/>
        </authorList>
    </citation>
    <scope>NUCLEOTIDE SEQUENCE [LARGE SCALE GENOMIC DNA]</scope>
    <source>
        <strain evidence="5 6">JLT9</strain>
    </source>
</reference>
<dbReference type="InterPro" id="IPR008284">
    <property type="entry name" value="MoCF_biosynth_CS"/>
</dbReference>
<dbReference type="SMART" id="SM00852">
    <property type="entry name" value="MoCF_biosynth"/>
    <property type="match status" value="1"/>
</dbReference>
<dbReference type="KEGG" id="serj:SGUI_2253"/>
<dbReference type="InterPro" id="IPR051920">
    <property type="entry name" value="MPT_Adenylyltrnsfr/MoaC-Rel"/>
</dbReference>
<evidence type="ECO:0000256" key="2">
    <source>
        <dbReference type="ARBA" id="ARBA00023150"/>
    </source>
</evidence>
<proteinExistence type="predicted"/>
<dbReference type="GO" id="GO:0006777">
    <property type="term" value="P:Mo-molybdopterin cofactor biosynthetic process"/>
    <property type="evidence" value="ECO:0007669"/>
    <property type="project" value="UniProtKB-KW"/>
</dbReference>
<dbReference type="PANTHER" id="PTHR43764:SF1">
    <property type="entry name" value="MOLYBDOPTERIN MOLYBDOTRANSFERASE"/>
    <property type="match status" value="1"/>
</dbReference>
<dbReference type="AlphaFoldDB" id="A0A1B1NDY1"/>
<evidence type="ECO:0000313" key="6">
    <source>
        <dbReference type="Proteomes" id="UP000092482"/>
    </source>
</evidence>
<dbReference type="RefSeq" id="WP_066640281.1">
    <property type="nucleotide sequence ID" value="NZ_CP014989.1"/>
</dbReference>
<sequence>MSEDPQTEPRREGAVAITVSDRRSDGRREDESGRLLVQALRKIGYAVTEPVVVPDGVDSVAGALRDAVAQGARLVVTTGGTGMGPRDLTPEGTREVITRENPGLAELMRREGSKQTPYAAVSRGVVGVVDWPEDRGVGGTLVVNLPGRPAAVTEGMDIISPLLGHVLSQVSGGDHTW</sequence>
<protein>
    <submittedName>
        <fullName evidence="5">Molybdenum cofactor biosynthesis protein MoaB</fullName>
    </submittedName>
</protein>